<reference evidence="2" key="1">
    <citation type="submission" date="2022-11" db="UniProtKB">
        <authorList>
            <consortium name="WormBaseParasite"/>
        </authorList>
    </citation>
    <scope>IDENTIFICATION</scope>
</reference>
<dbReference type="AlphaFoldDB" id="A0A914REW0"/>
<name>A0A914REW0_PAREQ</name>
<evidence type="ECO:0000313" key="1">
    <source>
        <dbReference type="Proteomes" id="UP000887564"/>
    </source>
</evidence>
<organism evidence="1 2">
    <name type="scientific">Parascaris equorum</name>
    <name type="common">Equine roundworm</name>
    <dbReference type="NCBI Taxonomy" id="6256"/>
    <lineage>
        <taxon>Eukaryota</taxon>
        <taxon>Metazoa</taxon>
        <taxon>Ecdysozoa</taxon>
        <taxon>Nematoda</taxon>
        <taxon>Chromadorea</taxon>
        <taxon>Rhabditida</taxon>
        <taxon>Spirurina</taxon>
        <taxon>Ascaridomorpha</taxon>
        <taxon>Ascaridoidea</taxon>
        <taxon>Ascarididae</taxon>
        <taxon>Parascaris</taxon>
    </lineage>
</organism>
<dbReference type="Proteomes" id="UP000887564">
    <property type="component" value="Unplaced"/>
</dbReference>
<accession>A0A914REW0</accession>
<dbReference type="WBParaSite" id="PEQ_0000516101-mRNA-1">
    <property type="protein sequence ID" value="PEQ_0000516101-mRNA-1"/>
    <property type="gene ID" value="PEQ_0000516101"/>
</dbReference>
<keyword evidence="1" id="KW-1185">Reference proteome</keyword>
<evidence type="ECO:0000313" key="2">
    <source>
        <dbReference type="WBParaSite" id="PEQ_0000516101-mRNA-1"/>
    </source>
</evidence>
<proteinExistence type="predicted"/>
<protein>
    <submittedName>
        <fullName evidence="2">Uncharacterized protein</fullName>
    </submittedName>
</protein>
<sequence>MLRVSRQKRIKQLIFLRTNKKILWRCSLGNTILEVLNNREGWASTTGDDWSFFWVTREWMNNSFDKYKFHDRQFVCHFRNDSELTRKDMLIKNFKKAKRLLEKENPLEASNYVLPVRIIQCYALKIVSSRIEPLMSQS</sequence>